<evidence type="ECO:0000256" key="2">
    <source>
        <dbReference type="ARBA" id="ARBA00022525"/>
    </source>
</evidence>
<feature type="region of interest" description="Disordered" evidence="5">
    <location>
        <begin position="130"/>
        <end position="149"/>
    </location>
</feature>
<dbReference type="SUPFAM" id="SSF49313">
    <property type="entry name" value="Cadherin-like"/>
    <property type="match status" value="1"/>
</dbReference>
<sequence length="188" mass="20370">MTGTPTVTDWGTTEEERDFPVKVVIKDETGTPIAEKEITIKVQRDTDGDQDPDVTDPDDDNDGYTDDQEKTANTDPKDPNSKPTAAVGDIDNKTVIEKQPIEAIDVPVTNVPSKGSVEVTGLPDGLTYDPATGKITGTPTVTDWGTTEEERDFPVKVVIKDETGTPIAEKEITIKVQRDTDGDQDPDV</sequence>
<proteinExistence type="predicted"/>
<feature type="compositionally biased region" description="Acidic residues" evidence="5">
    <location>
        <begin position="48"/>
        <end position="66"/>
    </location>
</feature>
<keyword evidence="2" id="KW-0964">Secreted</keyword>
<evidence type="ECO:0000313" key="6">
    <source>
        <dbReference type="EMBL" id="TFU28374.1"/>
    </source>
</evidence>
<dbReference type="InterPro" id="IPR015919">
    <property type="entry name" value="Cadherin-like_sf"/>
</dbReference>
<keyword evidence="3" id="KW-0732">Signal</keyword>
<accession>A0A4Y9FGT8</accession>
<comment type="subcellular location">
    <subcellularLocation>
        <location evidence="1">Secreted</location>
    </subcellularLocation>
</comment>
<dbReference type="InterPro" id="IPR059100">
    <property type="entry name" value="TSP3_bac"/>
</dbReference>
<evidence type="ECO:0000256" key="4">
    <source>
        <dbReference type="ARBA" id="ARBA00022837"/>
    </source>
</evidence>
<dbReference type="GO" id="GO:0005509">
    <property type="term" value="F:calcium ion binding"/>
    <property type="evidence" value="ECO:0007669"/>
    <property type="project" value="InterPro"/>
</dbReference>
<feature type="region of interest" description="Disordered" evidence="5">
    <location>
        <begin position="1"/>
        <end position="93"/>
    </location>
</feature>
<feature type="compositionally biased region" description="Basic and acidic residues" evidence="5">
    <location>
        <begin position="67"/>
        <end position="80"/>
    </location>
</feature>
<evidence type="ECO:0000256" key="3">
    <source>
        <dbReference type="ARBA" id="ARBA00022729"/>
    </source>
</evidence>
<reference evidence="6 7" key="1">
    <citation type="submission" date="2019-03" db="EMBL/GenBank/DDBJ databases">
        <title>Diversity of the mouse oral microbiome.</title>
        <authorList>
            <person name="Joseph S."/>
            <person name="Aduse-Opoku J."/>
            <person name="Curtis M."/>
            <person name="Wade W."/>
            <person name="Hashim A."/>
        </authorList>
    </citation>
    <scope>NUCLEOTIDE SEQUENCE [LARGE SCALE GENOMIC DNA]</scope>
    <source>
        <strain evidence="6 7">HT4</strain>
    </source>
</reference>
<dbReference type="AlphaFoldDB" id="A0A4Y9FGT8"/>
<dbReference type="Pfam" id="PF05345">
    <property type="entry name" value="He_PIG"/>
    <property type="match status" value="1"/>
</dbReference>
<feature type="non-terminal residue" evidence="6">
    <location>
        <position position="188"/>
    </location>
</feature>
<feature type="compositionally biased region" description="Basic and acidic residues" evidence="5">
    <location>
        <begin position="18"/>
        <end position="47"/>
    </location>
</feature>
<gene>
    <name evidence="6" type="ORF">E4U01_10740</name>
</gene>
<dbReference type="Pfam" id="PF18884">
    <property type="entry name" value="TSP3_bac"/>
    <property type="match status" value="1"/>
</dbReference>
<dbReference type="GO" id="GO:0016020">
    <property type="term" value="C:membrane"/>
    <property type="evidence" value="ECO:0007669"/>
    <property type="project" value="InterPro"/>
</dbReference>
<dbReference type="Proteomes" id="UP000297747">
    <property type="component" value="Unassembled WGS sequence"/>
</dbReference>
<organism evidence="6 7">
    <name type="scientific">Streptococcus acidominimus</name>
    <dbReference type="NCBI Taxonomy" id="1326"/>
    <lineage>
        <taxon>Bacteria</taxon>
        <taxon>Bacillati</taxon>
        <taxon>Bacillota</taxon>
        <taxon>Bacilli</taxon>
        <taxon>Lactobacillales</taxon>
        <taxon>Streptococcaceae</taxon>
        <taxon>Streptococcus</taxon>
    </lineage>
</organism>
<dbReference type="EMBL" id="SPQA01000142">
    <property type="protein sequence ID" value="TFU28374.1"/>
    <property type="molecule type" value="Genomic_DNA"/>
</dbReference>
<keyword evidence="4" id="KW-0106">Calcium</keyword>
<evidence type="ECO:0000256" key="5">
    <source>
        <dbReference type="SAM" id="MobiDB-lite"/>
    </source>
</evidence>
<dbReference type="Gene3D" id="2.60.40.10">
    <property type="entry name" value="Immunoglobulins"/>
    <property type="match status" value="1"/>
</dbReference>
<comment type="caution">
    <text evidence="6">The sequence shown here is derived from an EMBL/GenBank/DDBJ whole genome shotgun (WGS) entry which is preliminary data.</text>
</comment>
<evidence type="ECO:0000313" key="7">
    <source>
        <dbReference type="Proteomes" id="UP000297747"/>
    </source>
</evidence>
<feature type="compositionally biased region" description="Low complexity" evidence="5">
    <location>
        <begin position="136"/>
        <end position="145"/>
    </location>
</feature>
<name>A0A4Y9FGT8_STRAI</name>
<dbReference type="InterPro" id="IPR013783">
    <property type="entry name" value="Ig-like_fold"/>
</dbReference>
<evidence type="ECO:0000256" key="1">
    <source>
        <dbReference type="ARBA" id="ARBA00004613"/>
    </source>
</evidence>
<protein>
    <submittedName>
        <fullName evidence="6">YSIRK signal domain/LPXTG anchor domain surface protein</fullName>
    </submittedName>
</protein>
<feature type="compositionally biased region" description="Low complexity" evidence="5">
    <location>
        <begin position="1"/>
        <end position="11"/>
    </location>
</feature>